<dbReference type="InterPro" id="IPR008207">
    <property type="entry name" value="Sig_transdc_His_kin_Hpt_dom"/>
</dbReference>
<evidence type="ECO:0000313" key="5">
    <source>
        <dbReference type="EMBL" id="PWS35513.1"/>
    </source>
</evidence>
<dbReference type="AlphaFoldDB" id="A0A317FAM9"/>
<accession>A0A317FAM9</accession>
<evidence type="ECO:0000313" key="6">
    <source>
        <dbReference type="Proteomes" id="UP000245765"/>
    </source>
</evidence>
<feature type="region of interest" description="Disordered" evidence="3">
    <location>
        <begin position="1"/>
        <end position="21"/>
    </location>
</feature>
<feature type="modified residue" description="Phosphohistidine" evidence="2">
    <location>
        <position position="68"/>
    </location>
</feature>
<evidence type="ECO:0000256" key="3">
    <source>
        <dbReference type="SAM" id="MobiDB-lite"/>
    </source>
</evidence>
<feature type="domain" description="HPt" evidence="4">
    <location>
        <begin position="29"/>
        <end position="127"/>
    </location>
</feature>
<dbReference type="Pfam" id="PF01627">
    <property type="entry name" value="Hpt"/>
    <property type="match status" value="1"/>
</dbReference>
<dbReference type="InterPro" id="IPR036641">
    <property type="entry name" value="HPT_dom_sf"/>
</dbReference>
<keyword evidence="6" id="KW-1185">Reference proteome</keyword>
<protein>
    <recommendedName>
        <fullName evidence="4">HPt domain-containing protein</fullName>
    </recommendedName>
</protein>
<keyword evidence="2" id="KW-0597">Phosphoprotein</keyword>
<dbReference type="Proteomes" id="UP000245765">
    <property type="component" value="Unassembled WGS sequence"/>
</dbReference>
<organism evidence="5 6">
    <name type="scientific">Falsiroseomonas bella</name>
    <dbReference type="NCBI Taxonomy" id="2184016"/>
    <lineage>
        <taxon>Bacteria</taxon>
        <taxon>Pseudomonadati</taxon>
        <taxon>Pseudomonadota</taxon>
        <taxon>Alphaproteobacteria</taxon>
        <taxon>Acetobacterales</taxon>
        <taxon>Roseomonadaceae</taxon>
        <taxon>Falsiroseomonas</taxon>
    </lineage>
</organism>
<sequence length="130" mass="13428">MDHAGRRCERGRVSPLDPSVAGQLAASLPEEEFRRLLHTFEADLGRLAADCVRAAGDADEAGVRRAAHSLVGAAAAIGASRLEAAARAALEQPFLAPPRDLAERVRTEAVAALAALAALASPGAEAQRAE</sequence>
<dbReference type="Gene3D" id="1.20.120.160">
    <property type="entry name" value="HPT domain"/>
    <property type="match status" value="1"/>
</dbReference>
<dbReference type="PROSITE" id="PS50894">
    <property type="entry name" value="HPT"/>
    <property type="match status" value="1"/>
</dbReference>
<dbReference type="EMBL" id="QGNA01000004">
    <property type="protein sequence ID" value="PWS35513.1"/>
    <property type="molecule type" value="Genomic_DNA"/>
</dbReference>
<comment type="caution">
    <text evidence="5">The sequence shown here is derived from an EMBL/GenBank/DDBJ whole genome shotgun (WGS) entry which is preliminary data.</text>
</comment>
<feature type="compositionally biased region" description="Basic and acidic residues" evidence="3">
    <location>
        <begin position="1"/>
        <end position="12"/>
    </location>
</feature>
<evidence type="ECO:0000256" key="2">
    <source>
        <dbReference type="PROSITE-ProRule" id="PRU00110"/>
    </source>
</evidence>
<reference evidence="6" key="1">
    <citation type="submission" date="2018-05" db="EMBL/GenBank/DDBJ databases">
        <authorList>
            <person name="Du Z."/>
            <person name="Wang X."/>
        </authorList>
    </citation>
    <scope>NUCLEOTIDE SEQUENCE [LARGE SCALE GENOMIC DNA]</scope>
    <source>
        <strain evidence="6">CQN31</strain>
    </source>
</reference>
<evidence type="ECO:0000259" key="4">
    <source>
        <dbReference type="PROSITE" id="PS50894"/>
    </source>
</evidence>
<keyword evidence="1" id="KW-0902">Two-component regulatory system</keyword>
<dbReference type="GO" id="GO:0004672">
    <property type="term" value="F:protein kinase activity"/>
    <property type="evidence" value="ECO:0007669"/>
    <property type="project" value="UniProtKB-ARBA"/>
</dbReference>
<evidence type="ECO:0000256" key="1">
    <source>
        <dbReference type="ARBA" id="ARBA00023012"/>
    </source>
</evidence>
<gene>
    <name evidence="5" type="ORF">DFH01_18080</name>
</gene>
<name>A0A317FAM9_9PROT</name>
<proteinExistence type="predicted"/>
<dbReference type="SUPFAM" id="SSF47226">
    <property type="entry name" value="Histidine-containing phosphotransfer domain, HPT domain"/>
    <property type="match status" value="1"/>
</dbReference>
<dbReference type="GO" id="GO:0000160">
    <property type="term" value="P:phosphorelay signal transduction system"/>
    <property type="evidence" value="ECO:0007669"/>
    <property type="project" value="UniProtKB-KW"/>
</dbReference>